<accession>A0AAD7SVP7</accession>
<feature type="compositionally biased region" description="Basic and acidic residues" evidence="1">
    <location>
        <begin position="30"/>
        <end position="51"/>
    </location>
</feature>
<evidence type="ECO:0000313" key="3">
    <source>
        <dbReference type="Proteomes" id="UP001221898"/>
    </source>
</evidence>
<gene>
    <name evidence="2" type="ORF">AAFF_G00230070</name>
</gene>
<comment type="caution">
    <text evidence="2">The sequence shown here is derived from an EMBL/GenBank/DDBJ whole genome shotgun (WGS) entry which is preliminary data.</text>
</comment>
<name>A0AAD7SVP7_9TELE</name>
<evidence type="ECO:0000256" key="1">
    <source>
        <dbReference type="SAM" id="MobiDB-lite"/>
    </source>
</evidence>
<sequence>MPVAPGHPICLRQASAPGTSPLLPSVSKATDYDKTEHRQRGTDCGRLKCDPHGAPVPQHLSASVGEEPKPRHFLPG</sequence>
<protein>
    <submittedName>
        <fullName evidence="2">Uncharacterized protein</fullName>
    </submittedName>
</protein>
<dbReference type="EMBL" id="JAINUG010000030">
    <property type="protein sequence ID" value="KAJ8409606.1"/>
    <property type="molecule type" value="Genomic_DNA"/>
</dbReference>
<proteinExistence type="predicted"/>
<evidence type="ECO:0000313" key="2">
    <source>
        <dbReference type="EMBL" id="KAJ8409606.1"/>
    </source>
</evidence>
<feature type="region of interest" description="Disordered" evidence="1">
    <location>
        <begin position="1"/>
        <end position="76"/>
    </location>
</feature>
<dbReference type="AlphaFoldDB" id="A0AAD7SVP7"/>
<reference evidence="2" key="1">
    <citation type="journal article" date="2023" name="Science">
        <title>Genome structures resolve the early diversification of teleost fishes.</title>
        <authorList>
            <person name="Parey E."/>
            <person name="Louis A."/>
            <person name="Montfort J."/>
            <person name="Bouchez O."/>
            <person name="Roques C."/>
            <person name="Iampietro C."/>
            <person name="Lluch J."/>
            <person name="Castinel A."/>
            <person name="Donnadieu C."/>
            <person name="Desvignes T."/>
            <person name="Floi Bucao C."/>
            <person name="Jouanno E."/>
            <person name="Wen M."/>
            <person name="Mejri S."/>
            <person name="Dirks R."/>
            <person name="Jansen H."/>
            <person name="Henkel C."/>
            <person name="Chen W.J."/>
            <person name="Zahm M."/>
            <person name="Cabau C."/>
            <person name="Klopp C."/>
            <person name="Thompson A.W."/>
            <person name="Robinson-Rechavi M."/>
            <person name="Braasch I."/>
            <person name="Lecointre G."/>
            <person name="Bobe J."/>
            <person name="Postlethwait J.H."/>
            <person name="Berthelot C."/>
            <person name="Roest Crollius H."/>
            <person name="Guiguen Y."/>
        </authorList>
    </citation>
    <scope>NUCLEOTIDE SEQUENCE</scope>
    <source>
        <strain evidence="2">NC1722</strain>
    </source>
</reference>
<organism evidence="2 3">
    <name type="scientific">Aldrovandia affinis</name>
    <dbReference type="NCBI Taxonomy" id="143900"/>
    <lineage>
        <taxon>Eukaryota</taxon>
        <taxon>Metazoa</taxon>
        <taxon>Chordata</taxon>
        <taxon>Craniata</taxon>
        <taxon>Vertebrata</taxon>
        <taxon>Euteleostomi</taxon>
        <taxon>Actinopterygii</taxon>
        <taxon>Neopterygii</taxon>
        <taxon>Teleostei</taxon>
        <taxon>Notacanthiformes</taxon>
        <taxon>Halosauridae</taxon>
        <taxon>Aldrovandia</taxon>
    </lineage>
</organism>
<dbReference type="Proteomes" id="UP001221898">
    <property type="component" value="Unassembled WGS sequence"/>
</dbReference>
<keyword evidence="3" id="KW-1185">Reference proteome</keyword>